<reference evidence="5" key="1">
    <citation type="submission" date="2021-06" db="EMBL/GenBank/DDBJ databases">
        <authorList>
            <person name="Hodson N. C."/>
            <person name="Mongue J. A."/>
            <person name="Jaron S. K."/>
        </authorList>
    </citation>
    <scope>NUCLEOTIDE SEQUENCE</scope>
</reference>
<comment type="similarity">
    <text evidence="3">Belongs to the type-B carboxylesterase/lipase family.</text>
</comment>
<dbReference type="OrthoDB" id="6846267at2759"/>
<dbReference type="GO" id="GO:0052689">
    <property type="term" value="F:carboxylic ester hydrolase activity"/>
    <property type="evidence" value="ECO:0007669"/>
    <property type="project" value="UniProtKB-KW"/>
</dbReference>
<dbReference type="PANTHER" id="PTHR11559">
    <property type="entry name" value="CARBOXYLESTERASE"/>
    <property type="match status" value="1"/>
</dbReference>
<dbReference type="Pfam" id="PF00135">
    <property type="entry name" value="COesterase"/>
    <property type="match status" value="1"/>
</dbReference>
<sequence length="591" mass="66062">MEGQSMSPVVLFLGSVAYLYSSVQNARDSPDVFVNTTYGTLKGLKSVSRESRTFFEFRGIPYAEPPVGLLRFEPPERPTNWGGIRDATKYGSRCWQLNFITQRVDGKEDCLFLNVYTHRVLKKEELGDKLLYPVLVYIHGGFFVSGSSNVFRPKYFMDENVVLVTINYRLASFGFLTTGDDVIRGNMGFKDQNMALQWVQENIAFFGGDPRSVTLVGESAGAVSVHLHMLSPMSAGLFHRVISQSGTCCSLWARGKNPRNQARNLGRQLSCPTQSSQELAACLKTRSARRIARSHAGFVQDLFRGKFYTFGPVVETANDSLTFLADDPKELLTRGAISNKVPWINGVNADEGLIYLIGVIRNESRLASLNLNWTTHAPVLFGFEGNPAQEKIATEIRDYYLGPNSTISMKNLQDAANMFSDRAFFEDSHDVAVLQSRVSPVYSYYLSYKPKFGIANFLLSSSGTLPHGLDIVVGNTVQWISSNLLGRQKIHYGVCHTDELPLFYNLPAVTEIIPGSPDYFFSKSIVKLWVSFAKKGKPGSFGGVPWVAVHSTTVTNVTSNIQRIRLDQESELMDEPFLKRLNFWKSLQLND</sequence>
<dbReference type="AlphaFoldDB" id="A0A8J2LLZ8"/>
<accession>A0A8J2LLZ8</accession>
<keyword evidence="3" id="KW-0378">Hydrolase</keyword>
<dbReference type="EMBL" id="CAJVCH010570284">
    <property type="protein sequence ID" value="CAG7834559.1"/>
    <property type="molecule type" value="Genomic_DNA"/>
</dbReference>
<evidence type="ECO:0000256" key="3">
    <source>
        <dbReference type="RuleBase" id="RU361235"/>
    </source>
</evidence>
<evidence type="ECO:0000259" key="4">
    <source>
        <dbReference type="Pfam" id="PF00135"/>
    </source>
</evidence>
<dbReference type="PROSITE" id="PS00122">
    <property type="entry name" value="CARBOXYLESTERASE_B_1"/>
    <property type="match status" value="1"/>
</dbReference>
<organism evidence="5 6">
    <name type="scientific">Allacma fusca</name>
    <dbReference type="NCBI Taxonomy" id="39272"/>
    <lineage>
        <taxon>Eukaryota</taxon>
        <taxon>Metazoa</taxon>
        <taxon>Ecdysozoa</taxon>
        <taxon>Arthropoda</taxon>
        <taxon>Hexapoda</taxon>
        <taxon>Collembola</taxon>
        <taxon>Symphypleona</taxon>
        <taxon>Sminthuridae</taxon>
        <taxon>Allacma</taxon>
    </lineage>
</organism>
<evidence type="ECO:0000256" key="2">
    <source>
        <dbReference type="ARBA" id="ARBA00023180"/>
    </source>
</evidence>
<comment type="caution">
    <text evidence="5">The sequence shown here is derived from an EMBL/GenBank/DDBJ whole genome shotgun (WGS) entry which is preliminary data.</text>
</comment>
<dbReference type="EC" id="3.1.1.-" evidence="3"/>
<dbReference type="InterPro" id="IPR050309">
    <property type="entry name" value="Type-B_Carboxylest/Lipase"/>
</dbReference>
<protein>
    <recommendedName>
        <fullName evidence="3">Carboxylic ester hydrolase</fullName>
        <ecNumber evidence="3">3.1.1.-</ecNumber>
    </recommendedName>
</protein>
<keyword evidence="3" id="KW-0732">Signal</keyword>
<gene>
    <name evidence="5" type="ORF">AFUS01_LOCUS44051</name>
</gene>
<dbReference type="InterPro" id="IPR002018">
    <property type="entry name" value="CarbesteraseB"/>
</dbReference>
<dbReference type="Proteomes" id="UP000708208">
    <property type="component" value="Unassembled WGS sequence"/>
</dbReference>
<keyword evidence="2" id="KW-0325">Glycoprotein</keyword>
<feature type="signal peptide" evidence="3">
    <location>
        <begin position="1"/>
        <end position="21"/>
    </location>
</feature>
<name>A0A8J2LLZ8_9HEXA</name>
<evidence type="ECO:0000256" key="1">
    <source>
        <dbReference type="ARBA" id="ARBA00022487"/>
    </source>
</evidence>
<evidence type="ECO:0000313" key="5">
    <source>
        <dbReference type="EMBL" id="CAG7834559.1"/>
    </source>
</evidence>
<feature type="chain" id="PRO_5035486746" description="Carboxylic ester hydrolase" evidence="3">
    <location>
        <begin position="22"/>
        <end position="591"/>
    </location>
</feature>
<feature type="domain" description="Carboxylesterase type B" evidence="4">
    <location>
        <begin position="33"/>
        <end position="562"/>
    </location>
</feature>
<evidence type="ECO:0000313" key="6">
    <source>
        <dbReference type="Proteomes" id="UP000708208"/>
    </source>
</evidence>
<keyword evidence="1" id="KW-0719">Serine esterase</keyword>
<proteinExistence type="inferred from homology"/>
<keyword evidence="6" id="KW-1185">Reference proteome</keyword>
<dbReference type="InterPro" id="IPR019826">
    <property type="entry name" value="Carboxylesterase_B_AS"/>
</dbReference>